<dbReference type="Pfam" id="PF02272">
    <property type="entry name" value="DHHA1"/>
    <property type="match status" value="1"/>
</dbReference>
<dbReference type="SUPFAM" id="SSF54631">
    <property type="entry name" value="CBS-domain pair"/>
    <property type="match status" value="1"/>
</dbReference>
<keyword evidence="5" id="KW-0819">tRNA processing</keyword>
<evidence type="ECO:0000256" key="1">
    <source>
        <dbReference type="ARBA" id="ARBA00001946"/>
    </source>
</evidence>
<dbReference type="Gene3D" id="3.90.1640.10">
    <property type="entry name" value="inorganic pyrophosphatase (n-terminal core)"/>
    <property type="match status" value="1"/>
</dbReference>
<evidence type="ECO:0000256" key="9">
    <source>
        <dbReference type="ARBA" id="ARBA00022842"/>
    </source>
</evidence>
<dbReference type="Proteomes" id="UP000323337">
    <property type="component" value="Unassembled WGS sequence"/>
</dbReference>
<evidence type="ECO:0000256" key="7">
    <source>
        <dbReference type="ARBA" id="ARBA00022723"/>
    </source>
</evidence>
<dbReference type="Gene3D" id="3.10.310.30">
    <property type="match status" value="1"/>
</dbReference>
<dbReference type="InterPro" id="IPR001667">
    <property type="entry name" value="DDH_dom"/>
</dbReference>
<comment type="similarity">
    <text evidence="2 12">Belongs to the tRNA nucleotidyltransferase/poly(A) polymerase family.</text>
</comment>
<protein>
    <submittedName>
        <fullName evidence="14">CBS domain-containing protein</fullName>
    </submittedName>
</protein>
<accession>A0A5D0MPK8</accession>
<dbReference type="PANTHER" id="PTHR47788:SF1">
    <property type="entry name" value="A-ADDING TRNA NUCLEOTIDYLTRANSFERASE"/>
    <property type="match status" value="1"/>
</dbReference>
<dbReference type="Pfam" id="PF01368">
    <property type="entry name" value="DHH"/>
    <property type="match status" value="1"/>
</dbReference>
<dbReference type="InterPro" id="IPR032828">
    <property type="entry name" value="PolyA_RNA-bd"/>
</dbReference>
<dbReference type="RefSeq" id="WP_303701867.1">
    <property type="nucleotide sequence ID" value="NZ_VSIV01000307.1"/>
</dbReference>
<keyword evidence="8" id="KW-0547">Nucleotide-binding</keyword>
<evidence type="ECO:0000256" key="10">
    <source>
        <dbReference type="ARBA" id="ARBA00022884"/>
    </source>
</evidence>
<dbReference type="InterPro" id="IPR038763">
    <property type="entry name" value="DHH_sf"/>
</dbReference>
<keyword evidence="9" id="KW-0460">Magnesium</keyword>
<dbReference type="InterPro" id="IPR043519">
    <property type="entry name" value="NT_sf"/>
</dbReference>
<keyword evidence="4 12" id="KW-0808">Transferase</keyword>
<dbReference type="Pfam" id="PF00571">
    <property type="entry name" value="CBS"/>
    <property type="match status" value="2"/>
</dbReference>
<organism evidence="14 15">
    <name type="scientific">Flexistipes sinusarabici</name>
    <dbReference type="NCBI Taxonomy" id="2352"/>
    <lineage>
        <taxon>Bacteria</taxon>
        <taxon>Pseudomonadati</taxon>
        <taxon>Deferribacterota</taxon>
        <taxon>Deferribacteres</taxon>
        <taxon>Deferribacterales</taxon>
        <taxon>Flexistipitaceae</taxon>
        <taxon>Flexistipes</taxon>
    </lineage>
</organism>
<keyword evidence="6" id="KW-0548">Nucleotidyltransferase</keyword>
<dbReference type="InterPro" id="IPR002646">
    <property type="entry name" value="PolA_pol_head_dom"/>
</dbReference>
<keyword evidence="11" id="KW-0129">CBS domain</keyword>
<dbReference type="Gene3D" id="1.10.3090.10">
    <property type="entry name" value="cca-adding enzyme, domain 2"/>
    <property type="match status" value="1"/>
</dbReference>
<keyword evidence="3" id="KW-0820">tRNA-binding</keyword>
<evidence type="ECO:0000259" key="13">
    <source>
        <dbReference type="PROSITE" id="PS51371"/>
    </source>
</evidence>
<dbReference type="InterPro" id="IPR052390">
    <property type="entry name" value="tRNA_nt/polyA_polymerase"/>
</dbReference>
<keyword evidence="10 12" id="KW-0694">RNA-binding</keyword>
<dbReference type="GO" id="GO:0016779">
    <property type="term" value="F:nucleotidyltransferase activity"/>
    <property type="evidence" value="ECO:0007669"/>
    <property type="project" value="UniProtKB-KW"/>
</dbReference>
<dbReference type="Gene3D" id="3.30.460.10">
    <property type="entry name" value="Beta Polymerase, domain 2"/>
    <property type="match status" value="1"/>
</dbReference>
<evidence type="ECO:0000256" key="5">
    <source>
        <dbReference type="ARBA" id="ARBA00022694"/>
    </source>
</evidence>
<evidence type="ECO:0000256" key="2">
    <source>
        <dbReference type="ARBA" id="ARBA00007265"/>
    </source>
</evidence>
<dbReference type="InterPro" id="IPR000644">
    <property type="entry name" value="CBS_dom"/>
</dbReference>
<dbReference type="GO" id="GO:0000166">
    <property type="term" value="F:nucleotide binding"/>
    <property type="evidence" value="ECO:0007669"/>
    <property type="project" value="UniProtKB-KW"/>
</dbReference>
<evidence type="ECO:0000256" key="12">
    <source>
        <dbReference type="RuleBase" id="RU003953"/>
    </source>
</evidence>
<feature type="domain" description="CBS" evidence="13">
    <location>
        <begin position="380"/>
        <end position="435"/>
    </location>
</feature>
<feature type="domain" description="CBS" evidence="13">
    <location>
        <begin position="318"/>
        <end position="374"/>
    </location>
</feature>
<dbReference type="InterPro" id="IPR003156">
    <property type="entry name" value="DHHA1_dom"/>
</dbReference>
<dbReference type="InterPro" id="IPR046342">
    <property type="entry name" value="CBS_dom_sf"/>
</dbReference>
<dbReference type="Gene3D" id="3.10.580.10">
    <property type="entry name" value="CBS-domain"/>
    <property type="match status" value="1"/>
</dbReference>
<dbReference type="SUPFAM" id="SSF81891">
    <property type="entry name" value="Poly A polymerase C-terminal region-like"/>
    <property type="match status" value="1"/>
</dbReference>
<dbReference type="Pfam" id="PF01743">
    <property type="entry name" value="PolyA_pol"/>
    <property type="match status" value="1"/>
</dbReference>
<dbReference type="CDD" id="cd05398">
    <property type="entry name" value="NT_ClassII-CCAase"/>
    <property type="match status" value="1"/>
</dbReference>
<evidence type="ECO:0000256" key="11">
    <source>
        <dbReference type="PROSITE-ProRule" id="PRU00703"/>
    </source>
</evidence>
<proteinExistence type="inferred from homology"/>
<dbReference type="AlphaFoldDB" id="A0A5D0MPK8"/>
<dbReference type="Pfam" id="PF12627">
    <property type="entry name" value="PolyA_pol_RNAbd"/>
    <property type="match status" value="1"/>
</dbReference>
<keyword evidence="7" id="KW-0479">Metal-binding</keyword>
<evidence type="ECO:0000256" key="4">
    <source>
        <dbReference type="ARBA" id="ARBA00022679"/>
    </source>
</evidence>
<dbReference type="SMART" id="SM00116">
    <property type="entry name" value="CBS"/>
    <property type="match status" value="2"/>
</dbReference>
<evidence type="ECO:0000256" key="6">
    <source>
        <dbReference type="ARBA" id="ARBA00022695"/>
    </source>
</evidence>
<dbReference type="PANTHER" id="PTHR47788">
    <property type="entry name" value="POLYA POLYMERASE"/>
    <property type="match status" value="1"/>
</dbReference>
<name>A0A5D0MPK8_FLESI</name>
<dbReference type="PROSITE" id="PS51371">
    <property type="entry name" value="CBS"/>
    <property type="match status" value="2"/>
</dbReference>
<dbReference type="SUPFAM" id="SSF64182">
    <property type="entry name" value="DHH phosphoesterases"/>
    <property type="match status" value="1"/>
</dbReference>
<dbReference type="EMBL" id="VSIV01000307">
    <property type="protein sequence ID" value="TYB32609.1"/>
    <property type="molecule type" value="Genomic_DNA"/>
</dbReference>
<evidence type="ECO:0000313" key="15">
    <source>
        <dbReference type="Proteomes" id="UP000323337"/>
    </source>
</evidence>
<evidence type="ECO:0000256" key="3">
    <source>
        <dbReference type="ARBA" id="ARBA00022555"/>
    </source>
</evidence>
<evidence type="ECO:0000313" key="14">
    <source>
        <dbReference type="EMBL" id="TYB32609.1"/>
    </source>
</evidence>
<dbReference type="GO" id="GO:0008033">
    <property type="term" value="P:tRNA processing"/>
    <property type="evidence" value="ECO:0007669"/>
    <property type="project" value="UniProtKB-KW"/>
</dbReference>
<evidence type="ECO:0000256" key="8">
    <source>
        <dbReference type="ARBA" id="ARBA00022741"/>
    </source>
</evidence>
<reference evidence="14 15" key="1">
    <citation type="submission" date="2019-08" db="EMBL/GenBank/DDBJ databases">
        <title>Genomic characterization of a novel candidate phylum (ARYD3) from a high temperature, high salinity tertiary oil reservoir in north central Oklahoma, USA.</title>
        <authorList>
            <person name="Youssef N.H."/>
            <person name="Yadav A."/>
            <person name="Elshahed M.S."/>
        </authorList>
    </citation>
    <scope>NUCLEOTIDE SEQUENCE [LARGE SCALE GENOMIC DNA]</scope>
    <source>
        <strain evidence="14">ARYD1</strain>
    </source>
</reference>
<dbReference type="GO" id="GO:0000049">
    <property type="term" value="F:tRNA binding"/>
    <property type="evidence" value="ECO:0007669"/>
    <property type="project" value="UniProtKB-KW"/>
</dbReference>
<dbReference type="SUPFAM" id="SSF81301">
    <property type="entry name" value="Nucleotidyltransferase"/>
    <property type="match status" value="1"/>
</dbReference>
<gene>
    <name evidence="14" type="ORF">FXF49_10585</name>
</gene>
<sequence length="882" mass="100427">MKIVLTHHNPDFDALSSAVAAALLYRCDQVILSSNTEGNVSEYLDRVDLGIEISRMNKKELEDMPEEKIELAVVTDCKLKNRLGYLNKILSRADKVIVFDHHQSKESDIGADEMYFFPYGATTTILVNRIREENLSIDPEQATLLLMGIYEDTGFLSFNTTKSEDLRACAYLLDEGADLSGVPYYIKRDMSKEQVFLLNELLMNMTLIIAEGVYIGVSSASFDEYVEEISFLAHKIIDMENLDALFILVRLGDRIVLVGRSKTESIDASEICYHFGGGGHPAAASSIIKDRMLPEAFDTLKNIIKEKIKPSKNAETIMTYPVKCVSFYETFDEALSLFMKYNLNMMPVVKEGTTVGIISRKDILQGIKHGLSDEPVNSIMQIEFEKVNPNTPYYEVEDIILGANQKIVPVEKDGVLVGVITRTDLLRLMREDMDKTPGYMKGRIKSLGLSKTRNLSNMLKDRLPEKYFSILEEVGLLADELRMNAYIVGGFVRDLLMRNKNFDVDIVVEGDATVVARTYAGRKGAKVSVHDKFKTAVVILNGDDRIDFATARTEYYDFPAAAPEVESSSIKNDLYRRDFSINSLAVQINNKDFGKLIDFFGGQKDIKDKKIRVLHNLSFVDDPSRVFRAIRFAVRFGFEIGPHTKKLIKHSVNLNLIDRIAGGRLFQELKYILNEDNYIDALKLLDEYDLFKYYSAKEVYNSGKLENLENLEKIYSWYTFQFSEVCDEIYKSRFCVLFSNLTFKEVVNLGERFNFSGKMRDDLIKGLLKTKNVVLKITKAKEITPAKVYRLLSPLSDEYIFAVGALLSQKDDYLIKDYFTKYRNTKLIINGNDLKKLGYKPSKLFGVVLEKLLDLKLDGYIANKEDELNWAKKIFREHGVDG</sequence>
<comment type="caution">
    <text evidence="14">The sequence shown here is derived from an EMBL/GenBank/DDBJ whole genome shotgun (WGS) entry which is preliminary data.</text>
</comment>
<dbReference type="GO" id="GO:0046872">
    <property type="term" value="F:metal ion binding"/>
    <property type="evidence" value="ECO:0007669"/>
    <property type="project" value="UniProtKB-KW"/>
</dbReference>
<comment type="cofactor">
    <cofactor evidence="1">
        <name>Mg(2+)</name>
        <dbReference type="ChEBI" id="CHEBI:18420"/>
    </cofactor>
</comment>